<reference evidence="2" key="1">
    <citation type="submission" date="2023-01" db="EMBL/GenBank/DDBJ databases">
        <title>The growth and conidiation of Purpureocillium lavendulum are regulated by nitrogen source and histone H3K14 acetylation.</title>
        <authorList>
            <person name="Tang P."/>
            <person name="Han J."/>
            <person name="Zhang C."/>
            <person name="Tang P."/>
            <person name="Qi F."/>
            <person name="Zhang K."/>
            <person name="Liang L."/>
        </authorList>
    </citation>
    <scope>NUCLEOTIDE SEQUENCE</scope>
    <source>
        <strain evidence="2">YMF1.00683</strain>
    </source>
</reference>
<feature type="transmembrane region" description="Helical" evidence="1">
    <location>
        <begin position="6"/>
        <end position="24"/>
    </location>
</feature>
<sequence length="80" mass="8518">MTRDPAGGAMVVVVMIMVMVMVERDDIDMAAARRPLPQRSTKLEELLPSNTGAIRQCIIIGGLTEHHVKAGAAAQCSALC</sequence>
<evidence type="ECO:0000313" key="3">
    <source>
        <dbReference type="Proteomes" id="UP001163105"/>
    </source>
</evidence>
<dbReference type="EMBL" id="JAQHRD010000004">
    <property type="protein sequence ID" value="KAJ6441644.1"/>
    <property type="molecule type" value="Genomic_DNA"/>
</dbReference>
<dbReference type="Proteomes" id="UP001163105">
    <property type="component" value="Unassembled WGS sequence"/>
</dbReference>
<accession>A0AB34FR95</accession>
<proteinExistence type="predicted"/>
<comment type="caution">
    <text evidence="2">The sequence shown here is derived from an EMBL/GenBank/DDBJ whole genome shotgun (WGS) entry which is preliminary data.</text>
</comment>
<evidence type="ECO:0008006" key="4">
    <source>
        <dbReference type="Google" id="ProtNLM"/>
    </source>
</evidence>
<protein>
    <recommendedName>
        <fullName evidence="4">Secreted protein</fullName>
    </recommendedName>
</protein>
<keyword evidence="1" id="KW-0472">Membrane</keyword>
<gene>
    <name evidence="2" type="ORF">O9K51_05195</name>
</gene>
<dbReference type="AlphaFoldDB" id="A0AB34FR95"/>
<evidence type="ECO:0000313" key="2">
    <source>
        <dbReference type="EMBL" id="KAJ6441644.1"/>
    </source>
</evidence>
<keyword evidence="1" id="KW-0812">Transmembrane</keyword>
<name>A0AB34FR95_9HYPO</name>
<evidence type="ECO:0000256" key="1">
    <source>
        <dbReference type="SAM" id="Phobius"/>
    </source>
</evidence>
<organism evidence="2 3">
    <name type="scientific">Purpureocillium lavendulum</name>
    <dbReference type="NCBI Taxonomy" id="1247861"/>
    <lineage>
        <taxon>Eukaryota</taxon>
        <taxon>Fungi</taxon>
        <taxon>Dikarya</taxon>
        <taxon>Ascomycota</taxon>
        <taxon>Pezizomycotina</taxon>
        <taxon>Sordariomycetes</taxon>
        <taxon>Hypocreomycetidae</taxon>
        <taxon>Hypocreales</taxon>
        <taxon>Ophiocordycipitaceae</taxon>
        <taxon>Purpureocillium</taxon>
    </lineage>
</organism>
<keyword evidence="1" id="KW-1133">Transmembrane helix</keyword>
<keyword evidence="3" id="KW-1185">Reference proteome</keyword>